<evidence type="ECO:0000313" key="2">
    <source>
        <dbReference type="EMBL" id="AOT23162.1"/>
    </source>
</evidence>
<keyword evidence="3" id="KW-1185">Reference proteome</keyword>
<sequence>MDNPSCQHHRIDNETWKCVECGERMIAQSVDADTVLSAPNAAGCSNPACRAALADGTYDENNPPAGCTNPHGVYVADTSRQREVTVGYRVTYECERCANDGTIYTSDGVTWECGRWHRGDYVRARETTS</sequence>
<proteinExistence type="predicted"/>
<name>A0A1D8EQ44_9CAUD</name>
<feature type="domain" description="DUF7459" evidence="1">
    <location>
        <begin position="2"/>
        <end position="120"/>
    </location>
</feature>
<dbReference type="Pfam" id="PF24258">
    <property type="entry name" value="DUF7459"/>
    <property type="match status" value="1"/>
</dbReference>
<accession>A0A1D8EQ44</accession>
<reference evidence="2 3" key="1">
    <citation type="submission" date="2016-07" db="EMBL/GenBank/DDBJ databases">
        <authorList>
            <person name="Henderson J.H."/>
            <person name="Agbayani G."/>
            <person name="Akanbi A."/>
            <person name="Allen L."/>
            <person name="Anton T."/>
            <person name="Bauer V."/>
            <person name="Benoit R."/>
            <person name="Bhakta Y."/>
            <person name="Binongcal M.A."/>
            <person name="Bobovsky T."/>
            <person name="Bual H."/>
            <person name="Calley B."/>
            <person name="Clark M."/>
            <person name="Conahan B."/>
            <person name="Cone E."/>
            <person name="Dardis C."/>
            <person name="Fangman M."/>
            <person name="Flatgard B."/>
            <person name="Focht K."/>
            <person name="Geraci K."/>
            <person name="Goodwin B."/>
            <person name="Hanson H."/>
            <person name="Hunt G."/>
            <person name="Hutton S."/>
            <person name="Illback M."/>
            <person name="Jamsa A."/>
            <person name="Konzek B."/>
            <person name="Kraus A."/>
            <person name="Kuenzi M."/>
            <person name="Laird K."/>
            <person name="Lieb M."/>
            <person name="MacKenzie A."/>
            <person name="Maurer K."/>
            <person name="Miera M."/>
            <person name="Mishler B."/>
            <person name="Naughton C."/>
            <person name="Nease R."/>
            <person name="Nelson B."/>
            <person name="Nigg N."/>
            <person name="O'Sullivan K."/>
            <person name="Orion I."/>
            <person name="Peterson C."/>
            <person name="Peterson S."/>
            <person name="Roletto M."/>
            <person name="Rush L."/>
            <person name="Schlatter T."/>
            <person name="Seidl R."/>
            <person name="Sevy E."/>
            <person name="Sonderby V."/>
            <person name="Souers H."/>
            <person name="Syvertson H."/>
            <person name="Taggard K."/>
            <person name="Takasugi J."/>
            <person name="Tietge S."/>
            <person name="Vasquez C."/>
            <person name="Velasco R."/>
            <person name="Virk M."/>
            <person name="Vologdin S."/>
            <person name="Wing S."/>
            <person name="Winslow J."/>
            <person name="Young E."/>
            <person name="Cunanan N."/>
            <person name="Dasiuk E."/>
            <person name="Fudge K."/>
            <person name="Murphy A."/>
            <person name="Poxleitner M.K."/>
            <person name="Ettinger A.-S.H."/>
            <person name="Anders K.R."/>
            <person name="Schaff J.E."/>
            <person name="Dashiell C.L."/>
            <person name="Macialek J.A."/>
            <person name="Braun M.A."/>
            <person name="Delesalle V.A."/>
            <person name="Hughes L.E."/>
            <person name="Ware V.C."/>
            <person name="Bradley K.W."/>
            <person name="Barker L.P."/>
            <person name="Asai D.J."/>
            <person name="Bowman C.A."/>
            <person name="Russell D.A."/>
            <person name="Pope W.H."/>
            <person name="Jacobs-Sera D."/>
            <person name="Hendrix R.W."/>
            <person name="Hatfull G.F."/>
        </authorList>
    </citation>
    <scope>NUCLEOTIDE SEQUENCE [LARGE SCALE GENOMIC DNA]</scope>
</reference>
<gene>
    <name evidence="2" type="ORF">SEA_TAQUITO_42</name>
</gene>
<evidence type="ECO:0000259" key="1">
    <source>
        <dbReference type="Pfam" id="PF24258"/>
    </source>
</evidence>
<protein>
    <recommendedName>
        <fullName evidence="1">DUF7459 domain-containing protein</fullName>
    </recommendedName>
</protein>
<dbReference type="InterPro" id="IPR055882">
    <property type="entry name" value="DUF7459"/>
</dbReference>
<evidence type="ECO:0000313" key="3">
    <source>
        <dbReference type="Proteomes" id="UP000224956"/>
    </source>
</evidence>
<dbReference type="Proteomes" id="UP000224956">
    <property type="component" value="Segment"/>
</dbReference>
<organism evidence="2 3">
    <name type="scientific">Mycobacterium phage Taquito</name>
    <dbReference type="NCBI Taxonomy" id="1897500"/>
    <lineage>
        <taxon>Viruses</taxon>
        <taxon>Duplodnaviria</taxon>
        <taxon>Heunggongvirae</taxon>
        <taxon>Uroviricota</taxon>
        <taxon>Caudoviricetes</taxon>
        <taxon>Weiservirinae</taxon>
        <taxon>Fionnbharthvirus</taxon>
        <taxon>Fionnbharthvirus taquito</taxon>
    </lineage>
</organism>
<dbReference type="EMBL" id="KX621007">
    <property type="protein sequence ID" value="AOT23162.1"/>
    <property type="molecule type" value="Genomic_DNA"/>
</dbReference>